<dbReference type="Pfam" id="PF08240">
    <property type="entry name" value="ADH_N"/>
    <property type="match status" value="1"/>
</dbReference>
<feature type="domain" description="Enoyl reductase (ER)" evidence="1">
    <location>
        <begin position="15"/>
        <end position="338"/>
    </location>
</feature>
<proteinExistence type="predicted"/>
<reference evidence="3" key="1">
    <citation type="journal article" date="2019" name="Int. J. Syst. Evol. Microbiol.">
        <title>The Global Catalogue of Microorganisms (GCM) 10K type strain sequencing project: providing services to taxonomists for standard genome sequencing and annotation.</title>
        <authorList>
            <consortium name="The Broad Institute Genomics Platform"/>
            <consortium name="The Broad Institute Genome Sequencing Center for Infectious Disease"/>
            <person name="Wu L."/>
            <person name="Ma J."/>
        </authorList>
    </citation>
    <scope>NUCLEOTIDE SEQUENCE [LARGE SCALE GENOMIC DNA]</scope>
    <source>
        <strain evidence="3">CGMCC 1.8859</strain>
    </source>
</reference>
<dbReference type="InterPro" id="IPR020843">
    <property type="entry name" value="ER"/>
</dbReference>
<protein>
    <submittedName>
        <fullName evidence="2">NADPH:quinone oxidoreductase</fullName>
    </submittedName>
</protein>
<gene>
    <name evidence="2" type="ORF">GCM10010970_27020</name>
</gene>
<evidence type="ECO:0000259" key="1">
    <source>
        <dbReference type="SMART" id="SM00829"/>
    </source>
</evidence>
<evidence type="ECO:0000313" key="3">
    <source>
        <dbReference type="Proteomes" id="UP000637267"/>
    </source>
</evidence>
<dbReference type="PANTHER" id="PTHR45033">
    <property type="match status" value="1"/>
</dbReference>
<dbReference type="PANTHER" id="PTHR45033:SF2">
    <property type="entry name" value="ZINC-TYPE ALCOHOL DEHYDROGENASE-LIKE PROTEIN C1773.06C"/>
    <property type="match status" value="1"/>
</dbReference>
<dbReference type="InterPro" id="IPR036291">
    <property type="entry name" value="NAD(P)-bd_dom_sf"/>
</dbReference>
<dbReference type="EMBL" id="BMLX01000003">
    <property type="protein sequence ID" value="GGP22702.1"/>
    <property type="molecule type" value="Genomic_DNA"/>
</dbReference>
<dbReference type="InterPro" id="IPR052711">
    <property type="entry name" value="Zinc_ADH-like"/>
</dbReference>
<sequence>MADMRAFVLDPSQCGSASLRMQQGRATPALGPRDVLVRVRAVSLNHRDLAIADGCQGYRAEHAVVPLSDSSGEVIELGKDVRGLKLGQRVVNTFFPDWTSQCATRENTRRTFGADSDGVASEFAVFNESALLPLPDVLSFEEAAALPCAGVTAWHALMEHGAVRPGEYVAVLGTGGVASMALQLAVAAGARVAVISGDDDKLCRAVHMGASYTINHHRMPQWQDGLIAWTEGRGVDQMVDVCGDTLPRSVAATRVGGKVSVVGDLASQGAVLDPRQVLERQVRLQGVNVGSRSMFQALLAALSVNRIKPVISDLFGFDETPAAYDALRRGRHVGKLVVAL</sequence>
<dbReference type="Pfam" id="PF00107">
    <property type="entry name" value="ADH_zinc_N"/>
    <property type="match status" value="1"/>
</dbReference>
<dbReference type="InterPro" id="IPR011032">
    <property type="entry name" value="GroES-like_sf"/>
</dbReference>
<dbReference type="Proteomes" id="UP000637267">
    <property type="component" value="Unassembled WGS sequence"/>
</dbReference>
<dbReference type="Gene3D" id="3.40.50.720">
    <property type="entry name" value="NAD(P)-binding Rossmann-like Domain"/>
    <property type="match status" value="1"/>
</dbReference>
<comment type="caution">
    <text evidence="2">The sequence shown here is derived from an EMBL/GenBank/DDBJ whole genome shotgun (WGS) entry which is preliminary data.</text>
</comment>
<dbReference type="CDD" id="cd08276">
    <property type="entry name" value="MDR7"/>
    <property type="match status" value="1"/>
</dbReference>
<dbReference type="SUPFAM" id="SSF50129">
    <property type="entry name" value="GroES-like"/>
    <property type="match status" value="1"/>
</dbReference>
<dbReference type="SUPFAM" id="SSF51735">
    <property type="entry name" value="NAD(P)-binding Rossmann-fold domains"/>
    <property type="match status" value="1"/>
</dbReference>
<dbReference type="SMART" id="SM00829">
    <property type="entry name" value="PKS_ER"/>
    <property type="match status" value="1"/>
</dbReference>
<dbReference type="InterPro" id="IPR013149">
    <property type="entry name" value="ADH-like_C"/>
</dbReference>
<evidence type="ECO:0000313" key="2">
    <source>
        <dbReference type="EMBL" id="GGP22702.1"/>
    </source>
</evidence>
<name>A0ABQ2PBV7_9NEIS</name>
<keyword evidence="3" id="KW-1185">Reference proteome</keyword>
<dbReference type="Gene3D" id="3.90.180.10">
    <property type="entry name" value="Medium-chain alcohol dehydrogenases, catalytic domain"/>
    <property type="match status" value="1"/>
</dbReference>
<accession>A0ABQ2PBV7</accession>
<organism evidence="2 3">
    <name type="scientific">Silvimonas iriomotensis</name>
    <dbReference type="NCBI Taxonomy" id="449662"/>
    <lineage>
        <taxon>Bacteria</taxon>
        <taxon>Pseudomonadati</taxon>
        <taxon>Pseudomonadota</taxon>
        <taxon>Betaproteobacteria</taxon>
        <taxon>Neisseriales</taxon>
        <taxon>Chitinibacteraceae</taxon>
        <taxon>Silvimonas</taxon>
    </lineage>
</organism>
<dbReference type="InterPro" id="IPR013154">
    <property type="entry name" value="ADH-like_N"/>
</dbReference>